<organism evidence="12 13">
    <name type="scientific">Meganyctiphanes norvegica</name>
    <name type="common">Northern krill</name>
    <name type="synonym">Thysanopoda norvegica</name>
    <dbReference type="NCBI Taxonomy" id="48144"/>
    <lineage>
        <taxon>Eukaryota</taxon>
        <taxon>Metazoa</taxon>
        <taxon>Ecdysozoa</taxon>
        <taxon>Arthropoda</taxon>
        <taxon>Crustacea</taxon>
        <taxon>Multicrustacea</taxon>
        <taxon>Malacostraca</taxon>
        <taxon>Eumalacostraca</taxon>
        <taxon>Eucarida</taxon>
        <taxon>Euphausiacea</taxon>
        <taxon>Euphausiidae</taxon>
        <taxon>Meganyctiphanes</taxon>
    </lineage>
</organism>
<keyword evidence="6" id="KW-0325">Glycoprotein</keyword>
<dbReference type="EC" id="2.4.1.255" evidence="1"/>
<keyword evidence="5" id="KW-0256">Endoplasmic reticulum</keyword>
<gene>
    <name evidence="12" type="ORF">MNOR_LOCUS22578</name>
</gene>
<reference evidence="12 13" key="1">
    <citation type="submission" date="2024-05" db="EMBL/GenBank/DDBJ databases">
        <authorList>
            <person name="Wallberg A."/>
        </authorList>
    </citation>
    <scope>NUCLEOTIDE SEQUENCE [LARGE SCALE GENOMIC DNA]</scope>
</reference>
<comment type="caution">
    <text evidence="12">The sequence shown here is derived from an EMBL/GenBank/DDBJ whole genome shotgun (WGS) entry which is preliminary data.</text>
</comment>
<feature type="non-terminal residue" evidence="12">
    <location>
        <position position="358"/>
    </location>
</feature>
<keyword evidence="2" id="KW-0328">Glycosyltransferase</keyword>
<evidence type="ECO:0000313" key="12">
    <source>
        <dbReference type="EMBL" id="CAL4121696.1"/>
    </source>
</evidence>
<dbReference type="InterPro" id="IPR049625">
    <property type="entry name" value="Glyco_transf_61_cat"/>
</dbReference>
<dbReference type="GO" id="GO:0097363">
    <property type="term" value="F:protein O-acetylglucosaminyltransferase activity"/>
    <property type="evidence" value="ECO:0007669"/>
    <property type="project" value="UniProtKB-EC"/>
</dbReference>
<feature type="domain" description="Glycosyltransferase 61 catalytic" evidence="11">
    <location>
        <begin position="171"/>
        <end position="266"/>
    </location>
</feature>
<dbReference type="AlphaFoldDB" id="A0AAV2RD21"/>
<accession>A0AAV2RD21</accession>
<protein>
    <recommendedName>
        <fullName evidence="7">EGF domain-specific O-linked N-acetylglucosamine transferase</fullName>
        <ecNumber evidence="1">2.4.1.255</ecNumber>
    </recommendedName>
    <alternativeName>
        <fullName evidence="8">Extracellular O-linked N-acetylglucosamine transferase</fullName>
    </alternativeName>
</protein>
<dbReference type="InterPro" id="IPR007657">
    <property type="entry name" value="Glycosyltransferase_61"/>
</dbReference>
<name>A0AAV2RD21_MEGNR</name>
<evidence type="ECO:0000256" key="8">
    <source>
        <dbReference type="ARBA" id="ARBA00042574"/>
    </source>
</evidence>
<evidence type="ECO:0000256" key="10">
    <source>
        <dbReference type="ARBA" id="ARBA00049432"/>
    </source>
</evidence>
<evidence type="ECO:0000256" key="4">
    <source>
        <dbReference type="ARBA" id="ARBA00022729"/>
    </source>
</evidence>
<dbReference type="PANTHER" id="PTHR20961">
    <property type="entry name" value="GLYCOSYLTRANSFERASE"/>
    <property type="match status" value="1"/>
</dbReference>
<dbReference type="Proteomes" id="UP001497623">
    <property type="component" value="Unassembled WGS sequence"/>
</dbReference>
<comment type="catalytic activity">
    <reaction evidence="10">
        <text>L-threonyl-[protein] + UDP-N-acetyl-alpha-D-glucosamine = 3-O-(N-acetyl-beta-D-glucosaminyl)-L-threonyl-[protein] + UDP + H(+)</text>
        <dbReference type="Rhea" id="RHEA:48908"/>
        <dbReference type="Rhea" id="RHEA-COMP:11060"/>
        <dbReference type="Rhea" id="RHEA-COMP:12252"/>
        <dbReference type="ChEBI" id="CHEBI:15378"/>
        <dbReference type="ChEBI" id="CHEBI:30013"/>
        <dbReference type="ChEBI" id="CHEBI:57705"/>
        <dbReference type="ChEBI" id="CHEBI:58223"/>
        <dbReference type="ChEBI" id="CHEBI:90840"/>
        <dbReference type="EC" id="2.4.1.255"/>
    </reaction>
</comment>
<evidence type="ECO:0000256" key="5">
    <source>
        <dbReference type="ARBA" id="ARBA00022824"/>
    </source>
</evidence>
<keyword evidence="3" id="KW-0808">Transferase</keyword>
<evidence type="ECO:0000256" key="9">
    <source>
        <dbReference type="ARBA" id="ARBA00048317"/>
    </source>
</evidence>
<dbReference type="PANTHER" id="PTHR20961:SF148">
    <property type="entry name" value="EGF DOMAIN-SPECIFIC O-LINKED N-ACETYLGLUCOSAMINE TRANSFERASE"/>
    <property type="match status" value="1"/>
</dbReference>
<dbReference type="Pfam" id="PF04577">
    <property type="entry name" value="Glyco_transf_61"/>
    <property type="match status" value="1"/>
</dbReference>
<evidence type="ECO:0000256" key="2">
    <source>
        <dbReference type="ARBA" id="ARBA00022676"/>
    </source>
</evidence>
<sequence>MLNASKFWQILCSCSSTKQTLQQQLMLAPPRVYSDYPVHLQQDGSSVVMAVICKDINAPAAVMKTNINNYLYLSYFLNVVLCQPTDTPDSSNFGMVCLPYIGATFPFAQDRFGGEFVAYTTLSIFWRTAARKRVCFKQVVFPLLPRMIFGLYYNTPIIWGCENSGLFHAFSRHVQARLKIPERKDGGGKIHVTVLSRQTKHRRVLNEGKLIKAMERSKDLIIRKVDYSHQMEFKQQLHQDQWTDIFIGMHGAGLTHLLFLPDWAVIFELYNCGDPNCYKDLARLRGVKYVTWEDNTKLTPEDEGHHPEIGAHEKFTNYEFDVKEFMRLMRKCIQHVKSHRAWKNLQENYRKRQKKDEL</sequence>
<evidence type="ECO:0000313" key="13">
    <source>
        <dbReference type="Proteomes" id="UP001497623"/>
    </source>
</evidence>
<evidence type="ECO:0000256" key="6">
    <source>
        <dbReference type="ARBA" id="ARBA00023180"/>
    </source>
</evidence>
<dbReference type="EMBL" id="CAXKWB010019159">
    <property type="protein sequence ID" value="CAL4121696.1"/>
    <property type="molecule type" value="Genomic_DNA"/>
</dbReference>
<evidence type="ECO:0000256" key="3">
    <source>
        <dbReference type="ARBA" id="ARBA00022679"/>
    </source>
</evidence>
<proteinExistence type="predicted"/>
<keyword evidence="13" id="KW-1185">Reference proteome</keyword>
<evidence type="ECO:0000259" key="11">
    <source>
        <dbReference type="Pfam" id="PF04577"/>
    </source>
</evidence>
<evidence type="ECO:0000256" key="1">
    <source>
        <dbReference type="ARBA" id="ARBA00011970"/>
    </source>
</evidence>
<keyword evidence="4" id="KW-0732">Signal</keyword>
<dbReference type="GO" id="GO:0005788">
    <property type="term" value="C:endoplasmic reticulum lumen"/>
    <property type="evidence" value="ECO:0007669"/>
    <property type="project" value="TreeGrafter"/>
</dbReference>
<comment type="catalytic activity">
    <reaction evidence="9">
        <text>L-seryl-[protein] + UDP-N-acetyl-alpha-D-glucosamine = 3-O-(N-acetyl-beta-D-glucosaminyl)-L-seryl-[protein] + UDP + H(+)</text>
        <dbReference type="Rhea" id="RHEA:48904"/>
        <dbReference type="Rhea" id="RHEA-COMP:9863"/>
        <dbReference type="Rhea" id="RHEA-COMP:12251"/>
        <dbReference type="ChEBI" id="CHEBI:15378"/>
        <dbReference type="ChEBI" id="CHEBI:29999"/>
        <dbReference type="ChEBI" id="CHEBI:57705"/>
        <dbReference type="ChEBI" id="CHEBI:58223"/>
        <dbReference type="ChEBI" id="CHEBI:90838"/>
        <dbReference type="EC" id="2.4.1.255"/>
    </reaction>
</comment>
<evidence type="ECO:0000256" key="7">
    <source>
        <dbReference type="ARBA" id="ARBA00040944"/>
    </source>
</evidence>